<organism evidence="2 3">
    <name type="scientific">Vigna mungo</name>
    <name type="common">Black gram</name>
    <name type="synonym">Phaseolus mungo</name>
    <dbReference type="NCBI Taxonomy" id="3915"/>
    <lineage>
        <taxon>Eukaryota</taxon>
        <taxon>Viridiplantae</taxon>
        <taxon>Streptophyta</taxon>
        <taxon>Embryophyta</taxon>
        <taxon>Tracheophyta</taxon>
        <taxon>Spermatophyta</taxon>
        <taxon>Magnoliopsida</taxon>
        <taxon>eudicotyledons</taxon>
        <taxon>Gunneridae</taxon>
        <taxon>Pentapetalae</taxon>
        <taxon>rosids</taxon>
        <taxon>fabids</taxon>
        <taxon>Fabales</taxon>
        <taxon>Fabaceae</taxon>
        <taxon>Papilionoideae</taxon>
        <taxon>50 kb inversion clade</taxon>
        <taxon>NPAAA clade</taxon>
        <taxon>indigoferoid/millettioid clade</taxon>
        <taxon>Phaseoleae</taxon>
        <taxon>Vigna</taxon>
    </lineage>
</organism>
<keyword evidence="3" id="KW-1185">Reference proteome</keyword>
<dbReference type="Proteomes" id="UP001374535">
    <property type="component" value="Chromosome 2"/>
</dbReference>
<evidence type="ECO:0000313" key="2">
    <source>
        <dbReference type="EMBL" id="WVZ19361.1"/>
    </source>
</evidence>
<feature type="region of interest" description="Disordered" evidence="1">
    <location>
        <begin position="52"/>
        <end position="109"/>
    </location>
</feature>
<dbReference type="AlphaFoldDB" id="A0AAQ3NZF9"/>
<reference evidence="2 3" key="1">
    <citation type="journal article" date="2023" name="Life. Sci Alliance">
        <title>Evolutionary insights into 3D genome organization and epigenetic landscape of Vigna mungo.</title>
        <authorList>
            <person name="Junaid A."/>
            <person name="Singh B."/>
            <person name="Bhatia S."/>
        </authorList>
    </citation>
    <scope>NUCLEOTIDE SEQUENCE [LARGE SCALE GENOMIC DNA]</scope>
    <source>
        <strain evidence="2">Urdbean</strain>
    </source>
</reference>
<sequence length="109" mass="12287">MSMDSQDSYSKFTIGITDIISSYNSSNSNTENLSDSNSKFYDEYADVFMAITATSSTRQEPINESPEEIDSPLRDNPSKPNSGPWFSIDDLPPNQWRTNSLRTHIPTKL</sequence>
<accession>A0AAQ3NZF9</accession>
<protein>
    <submittedName>
        <fullName evidence="2">Uncharacterized protein</fullName>
    </submittedName>
</protein>
<evidence type="ECO:0000313" key="3">
    <source>
        <dbReference type="Proteomes" id="UP001374535"/>
    </source>
</evidence>
<feature type="compositionally biased region" description="Polar residues" evidence="1">
    <location>
        <begin position="52"/>
        <end position="62"/>
    </location>
</feature>
<name>A0AAQ3NZF9_VIGMU</name>
<gene>
    <name evidence="2" type="ORF">V8G54_006683</name>
</gene>
<proteinExistence type="predicted"/>
<evidence type="ECO:0000256" key="1">
    <source>
        <dbReference type="SAM" id="MobiDB-lite"/>
    </source>
</evidence>
<dbReference type="EMBL" id="CP144699">
    <property type="protein sequence ID" value="WVZ19361.1"/>
    <property type="molecule type" value="Genomic_DNA"/>
</dbReference>